<accession>A0A0C2WHX5</accession>
<evidence type="ECO:0000313" key="2">
    <source>
        <dbReference type="EMBL" id="KIL61072.1"/>
    </source>
</evidence>
<dbReference type="InParanoid" id="A0A0C2WHX5"/>
<organism evidence="2 3">
    <name type="scientific">Amanita muscaria (strain Koide BX008)</name>
    <dbReference type="NCBI Taxonomy" id="946122"/>
    <lineage>
        <taxon>Eukaryota</taxon>
        <taxon>Fungi</taxon>
        <taxon>Dikarya</taxon>
        <taxon>Basidiomycota</taxon>
        <taxon>Agaricomycotina</taxon>
        <taxon>Agaricomycetes</taxon>
        <taxon>Agaricomycetidae</taxon>
        <taxon>Agaricales</taxon>
        <taxon>Pluteineae</taxon>
        <taxon>Amanitaceae</taxon>
        <taxon>Amanita</taxon>
    </lineage>
</organism>
<evidence type="ECO:0000256" key="1">
    <source>
        <dbReference type="SAM" id="MobiDB-lite"/>
    </source>
</evidence>
<gene>
    <name evidence="2" type="ORF">M378DRAFT_167432</name>
</gene>
<reference evidence="2 3" key="1">
    <citation type="submission" date="2014-04" db="EMBL/GenBank/DDBJ databases">
        <title>Evolutionary Origins and Diversification of the Mycorrhizal Mutualists.</title>
        <authorList>
            <consortium name="DOE Joint Genome Institute"/>
            <consortium name="Mycorrhizal Genomics Consortium"/>
            <person name="Kohler A."/>
            <person name="Kuo A."/>
            <person name="Nagy L.G."/>
            <person name="Floudas D."/>
            <person name="Copeland A."/>
            <person name="Barry K.W."/>
            <person name="Cichocki N."/>
            <person name="Veneault-Fourrey C."/>
            <person name="LaButti K."/>
            <person name="Lindquist E.A."/>
            <person name="Lipzen A."/>
            <person name="Lundell T."/>
            <person name="Morin E."/>
            <person name="Murat C."/>
            <person name="Riley R."/>
            <person name="Ohm R."/>
            <person name="Sun H."/>
            <person name="Tunlid A."/>
            <person name="Henrissat B."/>
            <person name="Grigoriev I.V."/>
            <person name="Hibbett D.S."/>
            <person name="Martin F."/>
        </authorList>
    </citation>
    <scope>NUCLEOTIDE SEQUENCE [LARGE SCALE GENOMIC DNA]</scope>
    <source>
        <strain evidence="2 3">Koide BX008</strain>
    </source>
</reference>
<keyword evidence="3" id="KW-1185">Reference proteome</keyword>
<dbReference type="EMBL" id="KN818289">
    <property type="protein sequence ID" value="KIL61072.1"/>
    <property type="molecule type" value="Genomic_DNA"/>
</dbReference>
<feature type="region of interest" description="Disordered" evidence="1">
    <location>
        <begin position="32"/>
        <end position="70"/>
    </location>
</feature>
<dbReference type="HOGENOM" id="CLU_2399228_0_0_1"/>
<sequence length="93" mass="10475">MCGVQSNWYIGLAFCRGFRVGSERTTHTMFSEKSMSWTRDPHRVPNDNKNIHLQSTPTAEKQSSIQQSSTTYLLKAQEPAKASLDCHPSPIGY</sequence>
<feature type="compositionally biased region" description="Basic and acidic residues" evidence="1">
    <location>
        <begin position="39"/>
        <end position="50"/>
    </location>
</feature>
<feature type="compositionally biased region" description="Polar residues" evidence="1">
    <location>
        <begin position="51"/>
        <end position="70"/>
    </location>
</feature>
<proteinExistence type="predicted"/>
<dbReference type="AlphaFoldDB" id="A0A0C2WHX5"/>
<protein>
    <submittedName>
        <fullName evidence="2">Uncharacterized protein</fullName>
    </submittedName>
</protein>
<dbReference type="Proteomes" id="UP000054549">
    <property type="component" value="Unassembled WGS sequence"/>
</dbReference>
<name>A0A0C2WHX5_AMAMK</name>
<evidence type="ECO:0000313" key="3">
    <source>
        <dbReference type="Proteomes" id="UP000054549"/>
    </source>
</evidence>